<reference evidence="3" key="2">
    <citation type="journal article" date="2023" name="IMA Fungus">
        <title>Comparative genomic study of the Penicillium genus elucidates a diverse pangenome and 15 lateral gene transfer events.</title>
        <authorList>
            <person name="Petersen C."/>
            <person name="Sorensen T."/>
            <person name="Nielsen M.R."/>
            <person name="Sondergaard T.E."/>
            <person name="Sorensen J.L."/>
            <person name="Fitzpatrick D.A."/>
            <person name="Frisvad J.C."/>
            <person name="Nielsen K.L."/>
        </authorList>
    </citation>
    <scope>NUCLEOTIDE SEQUENCE</scope>
    <source>
        <strain evidence="3">IBT 29495</strain>
    </source>
</reference>
<proteinExistence type="predicted"/>
<gene>
    <name evidence="3" type="ORF">N7463_002609</name>
</gene>
<comment type="caution">
    <text evidence="3">The sequence shown here is derived from an EMBL/GenBank/DDBJ whole genome shotgun (WGS) entry which is preliminary data.</text>
</comment>
<reference evidence="3" key="1">
    <citation type="submission" date="2022-12" db="EMBL/GenBank/DDBJ databases">
        <authorList>
            <person name="Petersen C."/>
        </authorList>
    </citation>
    <scope>NUCLEOTIDE SEQUENCE</scope>
    <source>
        <strain evidence="3">IBT 29495</strain>
    </source>
</reference>
<evidence type="ECO:0000313" key="4">
    <source>
        <dbReference type="Proteomes" id="UP001149954"/>
    </source>
</evidence>
<name>A0A9W9XZG8_9EURO</name>
<dbReference type="OrthoDB" id="10500222at2759"/>
<feature type="region of interest" description="Disordered" evidence="1">
    <location>
        <begin position="69"/>
        <end position="103"/>
    </location>
</feature>
<dbReference type="AlphaFoldDB" id="A0A9W9XZG8"/>
<evidence type="ECO:0000256" key="1">
    <source>
        <dbReference type="SAM" id="MobiDB-lite"/>
    </source>
</evidence>
<feature type="chain" id="PRO_5040745403" evidence="2">
    <location>
        <begin position="22"/>
        <end position="103"/>
    </location>
</feature>
<organism evidence="3 4">
    <name type="scientific">Penicillium fimorum</name>
    <dbReference type="NCBI Taxonomy" id="1882269"/>
    <lineage>
        <taxon>Eukaryota</taxon>
        <taxon>Fungi</taxon>
        <taxon>Dikarya</taxon>
        <taxon>Ascomycota</taxon>
        <taxon>Pezizomycotina</taxon>
        <taxon>Eurotiomycetes</taxon>
        <taxon>Eurotiomycetidae</taxon>
        <taxon>Eurotiales</taxon>
        <taxon>Aspergillaceae</taxon>
        <taxon>Penicillium</taxon>
    </lineage>
</organism>
<evidence type="ECO:0000313" key="3">
    <source>
        <dbReference type="EMBL" id="KAJ5513057.1"/>
    </source>
</evidence>
<protein>
    <submittedName>
        <fullName evidence="3">Uncharacterized protein</fullName>
    </submittedName>
</protein>
<feature type="compositionally biased region" description="Low complexity" evidence="1">
    <location>
        <begin position="82"/>
        <end position="103"/>
    </location>
</feature>
<dbReference type="EMBL" id="JAPWDS010000002">
    <property type="protein sequence ID" value="KAJ5513057.1"/>
    <property type="molecule type" value="Genomic_DNA"/>
</dbReference>
<keyword evidence="4" id="KW-1185">Reference proteome</keyword>
<keyword evidence="2" id="KW-0732">Signal</keyword>
<evidence type="ECO:0000256" key="2">
    <source>
        <dbReference type="SAM" id="SignalP"/>
    </source>
</evidence>
<sequence length="103" mass="10142">MHFNILLTLSTLTALSSNAAAQLPLGGINGLNDLGGLGGLGAFSQTPGPSSTPIPTLVKKPATPIAFPFPTQTPSLSSLVPKASASSGLKDSLSLGSLSDGAL</sequence>
<accession>A0A9W9XZG8</accession>
<dbReference type="Proteomes" id="UP001149954">
    <property type="component" value="Unassembled WGS sequence"/>
</dbReference>
<feature type="signal peptide" evidence="2">
    <location>
        <begin position="1"/>
        <end position="21"/>
    </location>
</feature>